<organism evidence="4 5">
    <name type="scientific">Algimonas ampicilliniresistens</name>
    <dbReference type="NCBI Taxonomy" id="1298735"/>
    <lineage>
        <taxon>Bacteria</taxon>
        <taxon>Pseudomonadati</taxon>
        <taxon>Pseudomonadota</taxon>
        <taxon>Alphaproteobacteria</taxon>
        <taxon>Maricaulales</taxon>
        <taxon>Robiginitomaculaceae</taxon>
        <taxon>Algimonas</taxon>
    </lineage>
</organism>
<evidence type="ECO:0000256" key="2">
    <source>
        <dbReference type="SAM" id="Phobius"/>
    </source>
</evidence>
<dbReference type="Gene3D" id="3.30.70.1070">
    <property type="entry name" value="Sporulation related repeat"/>
    <property type="match status" value="1"/>
</dbReference>
<evidence type="ECO:0000259" key="3">
    <source>
        <dbReference type="PROSITE" id="PS51724"/>
    </source>
</evidence>
<feature type="transmembrane region" description="Helical" evidence="2">
    <location>
        <begin position="31"/>
        <end position="50"/>
    </location>
</feature>
<dbReference type="EMBL" id="BSNK01000001">
    <property type="protein sequence ID" value="GLQ23103.1"/>
    <property type="molecule type" value="Genomic_DNA"/>
</dbReference>
<feature type="compositionally biased region" description="Low complexity" evidence="1">
    <location>
        <begin position="135"/>
        <end position="164"/>
    </location>
</feature>
<sequence>MSSDGPEFNPVMRPDEPVTPFDITRSSERAILLKLVIGFGVLLILAFIVIKVYQPGVRDRGDPPLITADNTPFKIVPEDPGGMQTPDQDKEVFDVMSGQDPRTDVTVLPPPENPVDLPTQAERDPVPSDRGELRPTQPTVQDPTPDSVIETPTNRPVVTATPPATGTSDWIVQVASLRTQAEAENTYAAIRAKHADVLRSYRSDIARVDLAEKGIYYRARIAGFASKADADATCVRLKAAGQACYVTRR</sequence>
<dbReference type="Pfam" id="PF05036">
    <property type="entry name" value="SPOR"/>
    <property type="match status" value="1"/>
</dbReference>
<feature type="compositionally biased region" description="Basic and acidic residues" evidence="1">
    <location>
        <begin position="121"/>
        <end position="133"/>
    </location>
</feature>
<dbReference type="SUPFAM" id="SSF110997">
    <property type="entry name" value="Sporulation related repeat"/>
    <property type="match status" value="1"/>
</dbReference>
<dbReference type="InterPro" id="IPR007730">
    <property type="entry name" value="SPOR-like_dom"/>
</dbReference>
<name>A0ABQ5V6C5_9PROT</name>
<reference evidence="4" key="2">
    <citation type="submission" date="2023-01" db="EMBL/GenBank/DDBJ databases">
        <title>Draft genome sequence of Algimonas ampicilliniresistens strain NBRC 108219.</title>
        <authorList>
            <person name="Sun Q."/>
            <person name="Mori K."/>
        </authorList>
    </citation>
    <scope>NUCLEOTIDE SEQUENCE</scope>
    <source>
        <strain evidence="4">NBRC 108219</strain>
    </source>
</reference>
<evidence type="ECO:0000313" key="5">
    <source>
        <dbReference type="Proteomes" id="UP001161391"/>
    </source>
</evidence>
<protein>
    <recommendedName>
        <fullName evidence="3">SPOR domain-containing protein</fullName>
    </recommendedName>
</protein>
<dbReference type="Proteomes" id="UP001161391">
    <property type="component" value="Unassembled WGS sequence"/>
</dbReference>
<feature type="domain" description="SPOR" evidence="3">
    <location>
        <begin position="164"/>
        <end position="249"/>
    </location>
</feature>
<keyword evidence="2" id="KW-0472">Membrane</keyword>
<keyword evidence="2" id="KW-0812">Transmembrane</keyword>
<keyword evidence="5" id="KW-1185">Reference proteome</keyword>
<dbReference type="PROSITE" id="PS51724">
    <property type="entry name" value="SPOR"/>
    <property type="match status" value="1"/>
</dbReference>
<feature type="region of interest" description="Disordered" evidence="1">
    <location>
        <begin position="63"/>
        <end position="164"/>
    </location>
</feature>
<keyword evidence="2" id="KW-1133">Transmembrane helix</keyword>
<evidence type="ECO:0000256" key="1">
    <source>
        <dbReference type="SAM" id="MobiDB-lite"/>
    </source>
</evidence>
<dbReference type="RefSeq" id="WP_284388173.1">
    <property type="nucleotide sequence ID" value="NZ_BSNK01000001.1"/>
</dbReference>
<evidence type="ECO:0000313" key="4">
    <source>
        <dbReference type="EMBL" id="GLQ23103.1"/>
    </source>
</evidence>
<dbReference type="InterPro" id="IPR036680">
    <property type="entry name" value="SPOR-like_sf"/>
</dbReference>
<reference evidence="4" key="1">
    <citation type="journal article" date="2014" name="Int. J. Syst. Evol. Microbiol.">
        <title>Complete genome of a new Firmicutes species belonging to the dominant human colonic microbiota ('Ruminococcus bicirculans') reveals two chromosomes and a selective capacity to utilize plant glucans.</title>
        <authorList>
            <consortium name="NISC Comparative Sequencing Program"/>
            <person name="Wegmann U."/>
            <person name="Louis P."/>
            <person name="Goesmann A."/>
            <person name="Henrissat B."/>
            <person name="Duncan S.H."/>
            <person name="Flint H.J."/>
        </authorList>
    </citation>
    <scope>NUCLEOTIDE SEQUENCE</scope>
    <source>
        <strain evidence="4">NBRC 108219</strain>
    </source>
</reference>
<comment type="caution">
    <text evidence="4">The sequence shown here is derived from an EMBL/GenBank/DDBJ whole genome shotgun (WGS) entry which is preliminary data.</text>
</comment>
<gene>
    <name evidence="4" type="ORF">GCM10007853_09770</name>
</gene>
<proteinExistence type="predicted"/>
<accession>A0ABQ5V6C5</accession>